<comment type="caution">
    <text evidence="2">The sequence shown here is derived from an EMBL/GenBank/DDBJ whole genome shotgun (WGS) entry which is preliminary data.</text>
</comment>
<organism evidence="2 3">
    <name type="scientific">Lithospermum erythrorhizon</name>
    <name type="common">Purple gromwell</name>
    <name type="synonym">Lithospermum officinale var. erythrorhizon</name>
    <dbReference type="NCBI Taxonomy" id="34254"/>
    <lineage>
        <taxon>Eukaryota</taxon>
        <taxon>Viridiplantae</taxon>
        <taxon>Streptophyta</taxon>
        <taxon>Embryophyta</taxon>
        <taxon>Tracheophyta</taxon>
        <taxon>Spermatophyta</taxon>
        <taxon>Magnoliopsida</taxon>
        <taxon>eudicotyledons</taxon>
        <taxon>Gunneridae</taxon>
        <taxon>Pentapetalae</taxon>
        <taxon>asterids</taxon>
        <taxon>lamiids</taxon>
        <taxon>Boraginales</taxon>
        <taxon>Boraginaceae</taxon>
        <taxon>Boraginoideae</taxon>
        <taxon>Lithospermeae</taxon>
        <taxon>Lithospermum</taxon>
    </lineage>
</organism>
<proteinExistence type="predicted"/>
<dbReference type="CDD" id="cd09279">
    <property type="entry name" value="RNase_HI_like"/>
    <property type="match status" value="1"/>
</dbReference>
<feature type="domain" description="RNase H type-1" evidence="1">
    <location>
        <begin position="11"/>
        <end position="84"/>
    </location>
</feature>
<dbReference type="Pfam" id="PF13456">
    <property type="entry name" value="RVT_3"/>
    <property type="match status" value="1"/>
</dbReference>
<dbReference type="PANTHER" id="PTHR48475">
    <property type="entry name" value="RIBONUCLEASE H"/>
    <property type="match status" value="1"/>
</dbReference>
<reference evidence="2 3" key="1">
    <citation type="submission" date="2024-01" db="EMBL/GenBank/DDBJ databases">
        <title>The complete chloroplast genome sequence of Lithospermum erythrorhizon: insights into the phylogenetic relationship among Boraginaceae species and the maternal lineages of purple gromwells.</title>
        <authorList>
            <person name="Okada T."/>
            <person name="Watanabe K."/>
        </authorList>
    </citation>
    <scope>NUCLEOTIDE SEQUENCE [LARGE SCALE GENOMIC DNA]</scope>
</reference>
<evidence type="ECO:0000313" key="3">
    <source>
        <dbReference type="Proteomes" id="UP001454036"/>
    </source>
</evidence>
<protein>
    <recommendedName>
        <fullName evidence="1">RNase H type-1 domain-containing protein</fullName>
    </recommendedName>
</protein>
<dbReference type="Gene3D" id="3.30.420.10">
    <property type="entry name" value="Ribonuclease H-like superfamily/Ribonuclease H"/>
    <property type="match status" value="1"/>
</dbReference>
<dbReference type="SUPFAM" id="SSF53098">
    <property type="entry name" value="Ribonuclease H-like"/>
    <property type="match status" value="1"/>
</dbReference>
<dbReference type="GO" id="GO:0004523">
    <property type="term" value="F:RNA-DNA hybrid ribonuclease activity"/>
    <property type="evidence" value="ECO:0007669"/>
    <property type="project" value="InterPro"/>
</dbReference>
<dbReference type="EMBL" id="BAABME010018466">
    <property type="protein sequence ID" value="GAA0153928.1"/>
    <property type="molecule type" value="Genomic_DNA"/>
</dbReference>
<accession>A0AAV3PS85</accession>
<dbReference type="InterPro" id="IPR002156">
    <property type="entry name" value="RNaseH_domain"/>
</dbReference>
<dbReference type="AlphaFoldDB" id="A0AAV3PS85"/>
<dbReference type="InterPro" id="IPR036397">
    <property type="entry name" value="RNaseH_sf"/>
</dbReference>
<dbReference type="Proteomes" id="UP001454036">
    <property type="component" value="Unassembled WGS sequence"/>
</dbReference>
<keyword evidence="3" id="KW-1185">Reference proteome</keyword>
<gene>
    <name evidence="2" type="ORF">LIER_37768</name>
</gene>
<evidence type="ECO:0000259" key="1">
    <source>
        <dbReference type="Pfam" id="PF13456"/>
    </source>
</evidence>
<dbReference type="InterPro" id="IPR012337">
    <property type="entry name" value="RNaseH-like_sf"/>
</dbReference>
<dbReference type="GO" id="GO:0003676">
    <property type="term" value="F:nucleic acid binding"/>
    <property type="evidence" value="ECO:0007669"/>
    <property type="project" value="InterPro"/>
</dbReference>
<sequence length="122" mass="14149">MEYALRFSFPTTNNEAEYEAMILELRLVKSLGLEEIVVRGDSKLVIDQIRGCCGVKKETLMRYHAKAVEISMRIIFKHILRAKNERQIDCLDSLPLIIASYHKKYTSKSVTNPFTRKRLSKV</sequence>
<dbReference type="PANTHER" id="PTHR48475:SF1">
    <property type="entry name" value="RNASE H TYPE-1 DOMAIN-CONTAINING PROTEIN"/>
    <property type="match status" value="1"/>
</dbReference>
<name>A0AAV3PS85_LITER</name>
<evidence type="ECO:0000313" key="2">
    <source>
        <dbReference type="EMBL" id="GAA0153928.1"/>
    </source>
</evidence>